<reference evidence="2 3" key="1">
    <citation type="journal article" date="2023" name="Arcadia Sci">
        <title>De novo assembly of a long-read Amblyomma americanum tick genome.</title>
        <authorList>
            <person name="Chou S."/>
            <person name="Poskanzer K.E."/>
            <person name="Rollins M."/>
            <person name="Thuy-Boun P.S."/>
        </authorList>
    </citation>
    <scope>NUCLEOTIDE SEQUENCE [LARGE SCALE GENOMIC DNA]</scope>
    <source>
        <strain evidence="2">F_SG_1</strain>
        <tissue evidence="2">Salivary glands</tissue>
    </source>
</reference>
<accession>A0AAQ4EU14</accession>
<evidence type="ECO:0008006" key="4">
    <source>
        <dbReference type="Google" id="ProtNLM"/>
    </source>
</evidence>
<sequence length="73" mass="7725">MLLPSSLTVCSLLLASQVVRFEAPPPCGGNCGGFAGLQCEPSCECRYTYGGDTGFCETNGSQLRIPLELLNHT</sequence>
<evidence type="ECO:0000256" key="1">
    <source>
        <dbReference type="SAM" id="SignalP"/>
    </source>
</evidence>
<organism evidence="2 3">
    <name type="scientific">Amblyomma americanum</name>
    <name type="common">Lone star tick</name>
    <dbReference type="NCBI Taxonomy" id="6943"/>
    <lineage>
        <taxon>Eukaryota</taxon>
        <taxon>Metazoa</taxon>
        <taxon>Ecdysozoa</taxon>
        <taxon>Arthropoda</taxon>
        <taxon>Chelicerata</taxon>
        <taxon>Arachnida</taxon>
        <taxon>Acari</taxon>
        <taxon>Parasitiformes</taxon>
        <taxon>Ixodida</taxon>
        <taxon>Ixodoidea</taxon>
        <taxon>Ixodidae</taxon>
        <taxon>Amblyomminae</taxon>
        <taxon>Amblyomma</taxon>
    </lineage>
</organism>
<proteinExistence type="predicted"/>
<gene>
    <name evidence="2" type="ORF">V5799_020579</name>
</gene>
<protein>
    <recommendedName>
        <fullName evidence="4">Secreted protein</fullName>
    </recommendedName>
</protein>
<keyword evidence="3" id="KW-1185">Reference proteome</keyword>
<evidence type="ECO:0000313" key="2">
    <source>
        <dbReference type="EMBL" id="KAK8778078.1"/>
    </source>
</evidence>
<dbReference type="AlphaFoldDB" id="A0AAQ4EU14"/>
<name>A0AAQ4EU14_AMBAM</name>
<keyword evidence="1" id="KW-0732">Signal</keyword>
<dbReference type="EMBL" id="JARKHS020011135">
    <property type="protein sequence ID" value="KAK8778078.1"/>
    <property type="molecule type" value="Genomic_DNA"/>
</dbReference>
<feature type="chain" id="PRO_5043048833" description="Secreted protein" evidence="1">
    <location>
        <begin position="22"/>
        <end position="73"/>
    </location>
</feature>
<dbReference type="Proteomes" id="UP001321473">
    <property type="component" value="Unassembled WGS sequence"/>
</dbReference>
<comment type="caution">
    <text evidence="2">The sequence shown here is derived from an EMBL/GenBank/DDBJ whole genome shotgun (WGS) entry which is preliminary data.</text>
</comment>
<evidence type="ECO:0000313" key="3">
    <source>
        <dbReference type="Proteomes" id="UP001321473"/>
    </source>
</evidence>
<feature type="signal peptide" evidence="1">
    <location>
        <begin position="1"/>
        <end position="21"/>
    </location>
</feature>